<feature type="non-terminal residue" evidence="2">
    <location>
        <position position="1"/>
    </location>
</feature>
<gene>
    <name evidence="2" type="ORF">Tci_878185</name>
</gene>
<accession>A0A699TB71</accession>
<evidence type="ECO:0000313" key="2">
    <source>
        <dbReference type="EMBL" id="GFD06216.1"/>
    </source>
</evidence>
<proteinExistence type="predicted"/>
<feature type="compositionally biased region" description="Basic and acidic residues" evidence="1">
    <location>
        <begin position="41"/>
        <end position="52"/>
    </location>
</feature>
<feature type="compositionally biased region" description="Acidic residues" evidence="1">
    <location>
        <begin position="27"/>
        <end position="40"/>
    </location>
</feature>
<feature type="region of interest" description="Disordered" evidence="1">
    <location>
        <begin position="1"/>
        <end position="52"/>
    </location>
</feature>
<dbReference type="EMBL" id="BKCJ011223353">
    <property type="protein sequence ID" value="GFD06216.1"/>
    <property type="molecule type" value="Genomic_DNA"/>
</dbReference>
<sequence length="52" mass="5858">QMPSQVENMDDEDNDGVSHGMNVEGDKMDDEGANEEDEANELYRDVNIDLEV</sequence>
<organism evidence="2">
    <name type="scientific">Tanacetum cinerariifolium</name>
    <name type="common">Dalmatian daisy</name>
    <name type="synonym">Chrysanthemum cinerariifolium</name>
    <dbReference type="NCBI Taxonomy" id="118510"/>
    <lineage>
        <taxon>Eukaryota</taxon>
        <taxon>Viridiplantae</taxon>
        <taxon>Streptophyta</taxon>
        <taxon>Embryophyta</taxon>
        <taxon>Tracheophyta</taxon>
        <taxon>Spermatophyta</taxon>
        <taxon>Magnoliopsida</taxon>
        <taxon>eudicotyledons</taxon>
        <taxon>Gunneridae</taxon>
        <taxon>Pentapetalae</taxon>
        <taxon>asterids</taxon>
        <taxon>campanulids</taxon>
        <taxon>Asterales</taxon>
        <taxon>Asteraceae</taxon>
        <taxon>Asteroideae</taxon>
        <taxon>Anthemideae</taxon>
        <taxon>Anthemidinae</taxon>
        <taxon>Tanacetum</taxon>
    </lineage>
</organism>
<evidence type="ECO:0000256" key="1">
    <source>
        <dbReference type="SAM" id="MobiDB-lite"/>
    </source>
</evidence>
<protein>
    <submittedName>
        <fullName evidence="2">Uncharacterized protein</fullName>
    </submittedName>
</protein>
<reference evidence="2" key="1">
    <citation type="journal article" date="2019" name="Sci. Rep.">
        <title>Draft genome of Tanacetum cinerariifolium, the natural source of mosquito coil.</title>
        <authorList>
            <person name="Yamashiro T."/>
            <person name="Shiraishi A."/>
            <person name="Satake H."/>
            <person name="Nakayama K."/>
        </authorList>
    </citation>
    <scope>NUCLEOTIDE SEQUENCE</scope>
</reference>
<name>A0A699TB71_TANCI</name>
<dbReference type="AlphaFoldDB" id="A0A699TB71"/>
<comment type="caution">
    <text evidence="2">The sequence shown here is derived from an EMBL/GenBank/DDBJ whole genome shotgun (WGS) entry which is preliminary data.</text>
</comment>